<feature type="chain" id="PRO_5034350468" description="Flagellar biosynthetic protein FliP" evidence="14">
    <location>
        <begin position="26"/>
        <end position="252"/>
    </location>
</feature>
<evidence type="ECO:0000256" key="14">
    <source>
        <dbReference type="SAM" id="SignalP"/>
    </source>
</evidence>
<evidence type="ECO:0000256" key="6">
    <source>
        <dbReference type="ARBA" id="ARBA00022692"/>
    </source>
</evidence>
<comment type="function">
    <text evidence="1 13">Plays a role in the flagellum-specific transport system.</text>
</comment>
<comment type="subcellular location">
    <subcellularLocation>
        <location evidence="13">Cell membrane</location>
        <topology evidence="13">Multi-pass membrane protein</topology>
    </subcellularLocation>
    <subcellularLocation>
        <location evidence="13">Bacterial flagellum basal body</location>
    </subcellularLocation>
</comment>
<keyword evidence="8 13" id="KW-0653">Protein transport</keyword>
<keyword evidence="6 13" id="KW-0812">Transmembrane</keyword>
<keyword evidence="14" id="KW-0732">Signal</keyword>
<keyword evidence="15" id="KW-0969">Cilium</keyword>
<keyword evidence="4 13" id="KW-0813">Transport</keyword>
<keyword evidence="9 13" id="KW-1133">Transmembrane helix</keyword>
<name>A0A8H9N181_VIBVL</name>
<evidence type="ECO:0000256" key="3">
    <source>
        <dbReference type="ARBA" id="ARBA00021714"/>
    </source>
</evidence>
<evidence type="ECO:0000256" key="12">
    <source>
        <dbReference type="ARBA" id="ARBA00023225"/>
    </source>
</evidence>
<feature type="transmembrane region" description="Helical" evidence="13">
    <location>
        <begin position="51"/>
        <end position="73"/>
    </location>
</feature>
<comment type="caution">
    <text evidence="13">Lacks conserved residue(s) required for the propagation of feature annotation.</text>
</comment>
<keyword evidence="15" id="KW-0966">Cell projection</keyword>
<evidence type="ECO:0000256" key="8">
    <source>
        <dbReference type="ARBA" id="ARBA00022927"/>
    </source>
</evidence>
<evidence type="ECO:0000256" key="1">
    <source>
        <dbReference type="ARBA" id="ARBA00003663"/>
    </source>
</evidence>
<dbReference type="InterPro" id="IPR005838">
    <property type="entry name" value="T3SS_IM_P"/>
</dbReference>
<comment type="similarity">
    <text evidence="2 13">Belongs to the FliP/MopC/SpaP family.</text>
</comment>
<evidence type="ECO:0000256" key="5">
    <source>
        <dbReference type="ARBA" id="ARBA00022475"/>
    </source>
</evidence>
<gene>
    <name evidence="13 15" type="primary">fliP</name>
    <name evidence="15" type="ORF">I7730_14175</name>
</gene>
<feature type="signal peptide" evidence="14">
    <location>
        <begin position="1"/>
        <end position="25"/>
    </location>
</feature>
<protein>
    <recommendedName>
        <fullName evidence="3 13">Flagellar biosynthetic protein FliP</fullName>
    </recommendedName>
</protein>
<dbReference type="PRINTS" id="PR01302">
    <property type="entry name" value="TYPE3IMPPROT"/>
</dbReference>
<dbReference type="Pfam" id="PF00813">
    <property type="entry name" value="FliP"/>
    <property type="match status" value="1"/>
</dbReference>
<accession>A0A8H9N181</accession>
<keyword evidence="10 13" id="KW-0472">Membrane</keyword>
<feature type="transmembrane region" description="Helical" evidence="13">
    <location>
        <begin position="221"/>
        <end position="240"/>
    </location>
</feature>
<comment type="caution">
    <text evidence="15">The sequence shown here is derived from an EMBL/GenBank/DDBJ whole genome shotgun (WGS) entry which is preliminary data.</text>
</comment>
<organism evidence="15">
    <name type="scientific">Vibrio vulnificus</name>
    <dbReference type="NCBI Taxonomy" id="672"/>
    <lineage>
        <taxon>Bacteria</taxon>
        <taxon>Pseudomonadati</taxon>
        <taxon>Pseudomonadota</taxon>
        <taxon>Gammaproteobacteria</taxon>
        <taxon>Vibrionales</taxon>
        <taxon>Vibrionaceae</taxon>
        <taxon>Vibrio</taxon>
    </lineage>
</organism>
<sequence length="252" mass="27186">MNVSLKATSKVAIFFTALLSASASASGDIQLITSESMTSGGTSYSASLEALMLMSFVALAPAVVYTMTTFLRFTIVLSLMRQAMGLNSTPSNKVITAIALILSFHVMSPVLEKMHDSAYIPFSTGEMEFGEAIQNGVQPLREFMLAQTRPAYLEKSLEISGKESVKTEDIPMGVITVAFIGSEIQTALIMGFFIFLPFLIIDLIVASVLMAMGMMMVSPMIISLPIKILAFVMVDGWLLIVDGLTKSFYIGG</sequence>
<keyword evidence="11" id="KW-0975">Bacterial flagellum</keyword>
<keyword evidence="5 13" id="KW-1003">Cell membrane</keyword>
<keyword evidence="15" id="KW-0282">Flagellum</keyword>
<feature type="transmembrane region" description="Helical" evidence="13">
    <location>
        <begin position="187"/>
        <end position="209"/>
    </location>
</feature>
<dbReference type="GO" id="GO:0044781">
    <property type="term" value="P:bacterial-type flagellum organization"/>
    <property type="evidence" value="ECO:0007669"/>
    <property type="project" value="UniProtKB-UniRule"/>
</dbReference>
<dbReference type="PANTHER" id="PTHR30587:SF0">
    <property type="entry name" value="FLAGELLAR BIOSYNTHETIC PROTEIN FLIP"/>
    <property type="match status" value="1"/>
</dbReference>
<reference evidence="15" key="1">
    <citation type="journal article" date="2018" name="Genome Biol.">
        <title>SKESA: strategic k-mer extension for scrupulous assemblies.</title>
        <authorList>
            <person name="Souvorov A."/>
            <person name="Agarwala R."/>
            <person name="Lipman D.J."/>
        </authorList>
    </citation>
    <scope>NUCLEOTIDE SEQUENCE</scope>
    <source>
        <strain evidence="15">BCW_3452</strain>
    </source>
</reference>
<evidence type="ECO:0000256" key="9">
    <source>
        <dbReference type="ARBA" id="ARBA00022989"/>
    </source>
</evidence>
<dbReference type="PRINTS" id="PR00951">
    <property type="entry name" value="FLGBIOSNFLIP"/>
</dbReference>
<dbReference type="GO" id="GO:0009306">
    <property type="term" value="P:protein secretion"/>
    <property type="evidence" value="ECO:0007669"/>
    <property type="project" value="UniProtKB-UniRule"/>
</dbReference>
<evidence type="ECO:0000256" key="10">
    <source>
        <dbReference type="ARBA" id="ARBA00023136"/>
    </source>
</evidence>
<evidence type="ECO:0000256" key="4">
    <source>
        <dbReference type="ARBA" id="ARBA00022448"/>
    </source>
</evidence>
<dbReference type="AlphaFoldDB" id="A0A8H9N181"/>
<dbReference type="EMBL" id="DACRBY010000017">
    <property type="protein sequence ID" value="HAS8540933.1"/>
    <property type="molecule type" value="Genomic_DNA"/>
</dbReference>
<dbReference type="GO" id="GO:0009425">
    <property type="term" value="C:bacterial-type flagellum basal body"/>
    <property type="evidence" value="ECO:0007669"/>
    <property type="project" value="UniProtKB-SubCell"/>
</dbReference>
<evidence type="ECO:0000256" key="2">
    <source>
        <dbReference type="ARBA" id="ARBA00006257"/>
    </source>
</evidence>
<dbReference type="InterPro" id="IPR005837">
    <property type="entry name" value="FliP"/>
</dbReference>
<evidence type="ECO:0000256" key="11">
    <source>
        <dbReference type="ARBA" id="ARBA00023143"/>
    </source>
</evidence>
<reference evidence="15" key="2">
    <citation type="submission" date="2019-01" db="EMBL/GenBank/DDBJ databases">
        <authorList>
            <consortium name="NCBI Pathogen Detection Project"/>
        </authorList>
    </citation>
    <scope>NUCLEOTIDE SEQUENCE</scope>
    <source>
        <strain evidence="15">BCW_3452</strain>
    </source>
</reference>
<proteinExistence type="inferred from homology"/>
<dbReference type="NCBIfam" id="TIGR01103">
    <property type="entry name" value="fliP"/>
    <property type="match status" value="1"/>
</dbReference>
<evidence type="ECO:0000256" key="13">
    <source>
        <dbReference type="RuleBase" id="RU362069"/>
    </source>
</evidence>
<dbReference type="GO" id="GO:0005886">
    <property type="term" value="C:plasma membrane"/>
    <property type="evidence" value="ECO:0007669"/>
    <property type="project" value="UniProtKB-SubCell"/>
</dbReference>
<dbReference type="PANTHER" id="PTHR30587">
    <property type="entry name" value="FLAGELLAR BIOSYNTHETIC PROTEIN FLIP"/>
    <property type="match status" value="1"/>
</dbReference>
<dbReference type="Proteomes" id="UP000863257">
    <property type="component" value="Unassembled WGS sequence"/>
</dbReference>
<evidence type="ECO:0000256" key="7">
    <source>
        <dbReference type="ARBA" id="ARBA00022795"/>
    </source>
</evidence>
<keyword evidence="7 13" id="KW-1005">Bacterial flagellum biogenesis</keyword>
<keyword evidence="12 13" id="KW-1006">Bacterial flagellum protein export</keyword>
<evidence type="ECO:0000313" key="15">
    <source>
        <dbReference type="EMBL" id="HAS8540933.1"/>
    </source>
</evidence>